<reference evidence="3 4" key="1">
    <citation type="submission" date="2021-03" db="EMBL/GenBank/DDBJ databases">
        <title>Geobacter metallireducens gen. nov. sp. nov., a microorganism capable of coupling the complete oxidation of organic compounds to the reduction of iron and other metals.</title>
        <authorList>
            <person name="Li Y."/>
        </authorList>
    </citation>
    <scope>NUCLEOTIDE SEQUENCE [LARGE SCALE GENOMIC DNA]</scope>
    <source>
        <strain evidence="3 4">Jerry-YX</strain>
    </source>
</reference>
<feature type="transmembrane region" description="Helical" evidence="1">
    <location>
        <begin position="6"/>
        <end position="27"/>
    </location>
</feature>
<feature type="domain" description="LTD" evidence="2">
    <location>
        <begin position="56"/>
        <end position="173"/>
    </location>
</feature>
<dbReference type="PROSITE" id="PS51841">
    <property type="entry name" value="LTD"/>
    <property type="match status" value="1"/>
</dbReference>
<evidence type="ECO:0000259" key="2">
    <source>
        <dbReference type="PROSITE" id="PS51841"/>
    </source>
</evidence>
<dbReference type="Proteomes" id="UP000663651">
    <property type="component" value="Chromosome"/>
</dbReference>
<evidence type="ECO:0000256" key="1">
    <source>
        <dbReference type="SAM" id="Phobius"/>
    </source>
</evidence>
<dbReference type="Pfam" id="PF00932">
    <property type="entry name" value="LTD"/>
    <property type="match status" value="1"/>
</dbReference>
<name>A0ABX7Q964_9BACT</name>
<feature type="transmembrane region" description="Helical" evidence="1">
    <location>
        <begin position="39"/>
        <end position="62"/>
    </location>
</feature>
<keyword evidence="4" id="KW-1185">Reference proteome</keyword>
<dbReference type="RefSeq" id="WP_207165606.1">
    <property type="nucleotide sequence ID" value="NZ_CP071382.1"/>
</dbReference>
<organism evidence="3 4">
    <name type="scientific">Geobacter benzoatilyticus</name>
    <dbReference type="NCBI Taxonomy" id="2815309"/>
    <lineage>
        <taxon>Bacteria</taxon>
        <taxon>Pseudomonadati</taxon>
        <taxon>Thermodesulfobacteriota</taxon>
        <taxon>Desulfuromonadia</taxon>
        <taxon>Geobacterales</taxon>
        <taxon>Geobacteraceae</taxon>
        <taxon>Geobacter</taxon>
    </lineage>
</organism>
<dbReference type="Pfam" id="PF07589">
    <property type="entry name" value="PEP-CTERM"/>
    <property type="match status" value="1"/>
</dbReference>
<accession>A0ABX7Q964</accession>
<keyword evidence="1" id="KW-1133">Transmembrane helix</keyword>
<dbReference type="NCBIfam" id="TIGR02595">
    <property type="entry name" value="PEP_CTERM"/>
    <property type="match status" value="1"/>
</dbReference>
<evidence type="ECO:0000313" key="3">
    <source>
        <dbReference type="EMBL" id="QSV47433.1"/>
    </source>
</evidence>
<keyword evidence="1" id="KW-0812">Transmembrane</keyword>
<dbReference type="EMBL" id="CP071382">
    <property type="protein sequence ID" value="QSV47433.1"/>
    <property type="molecule type" value="Genomic_DNA"/>
</dbReference>
<gene>
    <name evidence="3" type="ORF">JZM60_13450</name>
</gene>
<keyword evidence="1" id="KW-0472">Membrane</keyword>
<evidence type="ECO:0000313" key="4">
    <source>
        <dbReference type="Proteomes" id="UP000663651"/>
    </source>
</evidence>
<proteinExistence type="predicted"/>
<dbReference type="InterPro" id="IPR013424">
    <property type="entry name" value="Ice-binding_C"/>
</dbReference>
<protein>
    <submittedName>
        <fullName evidence="3">Lamin tail domain-containing protein</fullName>
    </submittedName>
</protein>
<sequence length="264" mass="28399">MLQSNNVWKFIGFWMAWHMHLCALVNNSREVAMSSSITLLRHLCATVIVFILVALGSFAYAFPVTELFISEYIEGTSNNKALEIYNGTGAVIDLASGGYNIQMFFNGQMSAGLTINLTGMVADGDVYVLAQSGADAMILAQSDQTNGSGWYNGDDAIVLRKGTVVIDSIGQVGFDPGSEWGTGLTSTADNTLRRKLTIVSGDPDSLDSFDPFLEWDGFTQNTFTGLGSHEIIAPVITPTPEPSTCLLLGTGLFGVFLLGRSRNK</sequence>
<dbReference type="InterPro" id="IPR001322">
    <property type="entry name" value="Lamin_tail_dom"/>
</dbReference>